<name>A0A7F5REY5_AGRPL</name>
<gene>
    <name evidence="4" type="primary">LOC112905735</name>
    <name evidence="3" type="synonym">LOC112905734</name>
</gene>
<evidence type="ECO:0000313" key="3">
    <source>
        <dbReference type="RefSeq" id="XP_025834545.1"/>
    </source>
</evidence>
<accession>A0A7F5REY5</accession>
<evidence type="ECO:0000313" key="4">
    <source>
        <dbReference type="RefSeq" id="XP_025834546.1"/>
    </source>
</evidence>
<proteinExistence type="predicted"/>
<dbReference type="RefSeq" id="XP_025834546.1">
    <property type="nucleotide sequence ID" value="XM_025978761.1"/>
</dbReference>
<feature type="chain" id="PRO_5044657275" evidence="1">
    <location>
        <begin position="22"/>
        <end position="249"/>
    </location>
</feature>
<dbReference type="AlphaFoldDB" id="A0A7F5REY5"/>
<feature type="signal peptide" evidence="1">
    <location>
        <begin position="1"/>
        <end position="21"/>
    </location>
</feature>
<evidence type="ECO:0000256" key="1">
    <source>
        <dbReference type="SAM" id="SignalP"/>
    </source>
</evidence>
<dbReference type="GeneID" id="112905735"/>
<dbReference type="RefSeq" id="XP_025834545.1">
    <property type="nucleotide sequence ID" value="XM_025978760.1"/>
</dbReference>
<organism evidence="2 4">
    <name type="scientific">Agrilus planipennis</name>
    <name type="common">Emerald ash borer</name>
    <name type="synonym">Agrilus marcopoli</name>
    <dbReference type="NCBI Taxonomy" id="224129"/>
    <lineage>
        <taxon>Eukaryota</taxon>
        <taxon>Metazoa</taxon>
        <taxon>Ecdysozoa</taxon>
        <taxon>Arthropoda</taxon>
        <taxon>Hexapoda</taxon>
        <taxon>Insecta</taxon>
        <taxon>Pterygota</taxon>
        <taxon>Neoptera</taxon>
        <taxon>Endopterygota</taxon>
        <taxon>Coleoptera</taxon>
        <taxon>Polyphaga</taxon>
        <taxon>Elateriformia</taxon>
        <taxon>Buprestoidea</taxon>
        <taxon>Buprestidae</taxon>
        <taxon>Agrilinae</taxon>
        <taxon>Agrilus</taxon>
    </lineage>
</organism>
<dbReference type="KEGG" id="apln:112905735"/>
<evidence type="ECO:0000313" key="2">
    <source>
        <dbReference type="Proteomes" id="UP000192223"/>
    </source>
</evidence>
<reference evidence="3 4" key="1">
    <citation type="submission" date="2025-04" db="UniProtKB">
        <authorList>
            <consortium name="RefSeq"/>
        </authorList>
    </citation>
    <scope>IDENTIFICATION</scope>
    <source>
        <tissue evidence="3 4">Entire body</tissue>
    </source>
</reference>
<keyword evidence="1" id="KW-0732">Signal</keyword>
<dbReference type="Proteomes" id="UP000192223">
    <property type="component" value="Unplaced"/>
</dbReference>
<dbReference type="KEGG" id="apln:112905734"/>
<keyword evidence="2" id="KW-1185">Reference proteome</keyword>
<sequence length="249" mass="27203">MSLKTITSLLLVVFVFGFVSSYPTSDTYDEDYHPQEQELYEVMDLDEYHPRERREAFEDVQEEEDEDDNIEEVIYEQPLVRERRQLFGGKDGRHQQIGYKAGPAWGSLSHSGGPITYSGGLGVNSPAGHGLSGSLSHTPGIGGQGSVRGTVGLVNTPNHQLSGWAQHDRNFDRHMRRFGPETNSAGLNYQHGSGANAFLSGSKTPGFPSTGSVGGSIPLNRDLSVSGQTNFGQGMKPDHQVGLTYQKTF</sequence>
<dbReference type="OrthoDB" id="6678594at2759"/>
<protein>
    <submittedName>
        <fullName evidence="3 4">Attacin-B-like</fullName>
    </submittedName>
</protein>